<dbReference type="EMBL" id="JAATVY010000054">
    <property type="protein sequence ID" value="NJC74272.1"/>
    <property type="molecule type" value="Genomic_DNA"/>
</dbReference>
<gene>
    <name evidence="2" type="ORF">HC031_31835</name>
</gene>
<dbReference type="Proteomes" id="UP000722989">
    <property type="component" value="Unassembled WGS sequence"/>
</dbReference>
<organism evidence="2 3">
    <name type="scientific">Planosporangium thailandense</name>
    <dbReference type="NCBI Taxonomy" id="765197"/>
    <lineage>
        <taxon>Bacteria</taxon>
        <taxon>Bacillati</taxon>
        <taxon>Actinomycetota</taxon>
        <taxon>Actinomycetes</taxon>
        <taxon>Micromonosporales</taxon>
        <taxon>Micromonosporaceae</taxon>
        <taxon>Planosporangium</taxon>
    </lineage>
</organism>
<name>A0ABX0Y811_9ACTN</name>
<proteinExistence type="predicted"/>
<evidence type="ECO:0000313" key="3">
    <source>
        <dbReference type="Proteomes" id="UP000722989"/>
    </source>
</evidence>
<keyword evidence="1" id="KW-0812">Transmembrane</keyword>
<accession>A0ABX0Y811</accession>
<keyword evidence="1" id="KW-0472">Membrane</keyword>
<dbReference type="RefSeq" id="WP_167929174.1">
    <property type="nucleotide sequence ID" value="NZ_JAATVY010000054.1"/>
</dbReference>
<keyword evidence="3" id="KW-1185">Reference proteome</keyword>
<evidence type="ECO:0000313" key="2">
    <source>
        <dbReference type="EMBL" id="NJC74272.1"/>
    </source>
</evidence>
<reference evidence="2 3" key="1">
    <citation type="submission" date="2020-03" db="EMBL/GenBank/DDBJ databases">
        <title>WGS of the type strain of Planosporangium spp.</title>
        <authorList>
            <person name="Thawai C."/>
        </authorList>
    </citation>
    <scope>NUCLEOTIDE SEQUENCE [LARGE SCALE GENOMIC DNA]</scope>
    <source>
        <strain evidence="2 3">TBRC 5610</strain>
    </source>
</reference>
<feature type="transmembrane region" description="Helical" evidence="1">
    <location>
        <begin position="40"/>
        <end position="58"/>
    </location>
</feature>
<protein>
    <submittedName>
        <fullName evidence="2">Uncharacterized protein</fullName>
    </submittedName>
</protein>
<keyword evidence="1" id="KW-1133">Transmembrane helix</keyword>
<sequence length="85" mass="9566">MTRGWLGFLFPTTVLTLLFNTGYAFSRHPDKFSAEAPWWAYMWAVIRTLAIAGIGGLGSHRSNLLAYEAAHPTDPIQDHHRRLLG</sequence>
<comment type="caution">
    <text evidence="2">The sequence shown here is derived from an EMBL/GenBank/DDBJ whole genome shotgun (WGS) entry which is preliminary data.</text>
</comment>
<evidence type="ECO:0000256" key="1">
    <source>
        <dbReference type="SAM" id="Phobius"/>
    </source>
</evidence>